<feature type="region of interest" description="Disordered" evidence="1">
    <location>
        <begin position="70"/>
        <end position="105"/>
    </location>
</feature>
<proteinExistence type="predicted"/>
<feature type="compositionally biased region" description="Acidic residues" evidence="1">
    <location>
        <begin position="1"/>
        <end position="10"/>
    </location>
</feature>
<accession>A0A834HRB9</accession>
<name>A0A834HRB9_RHYFE</name>
<comment type="caution">
    <text evidence="2">The sequence shown here is derived from an EMBL/GenBank/DDBJ whole genome shotgun (WGS) entry which is preliminary data.</text>
</comment>
<feature type="region of interest" description="Disordered" evidence="1">
    <location>
        <begin position="135"/>
        <end position="171"/>
    </location>
</feature>
<dbReference type="Proteomes" id="UP000625711">
    <property type="component" value="Unassembled WGS sequence"/>
</dbReference>
<dbReference type="EMBL" id="JAACXV010017209">
    <property type="protein sequence ID" value="KAF7264411.1"/>
    <property type="molecule type" value="Genomic_DNA"/>
</dbReference>
<gene>
    <name evidence="2" type="ORF">GWI33_023304</name>
</gene>
<dbReference type="OrthoDB" id="6618337at2759"/>
<sequence length="745" mass="84425">PPVFSDEEEETPAKEAEQPEVVVSLETLKETPKATEETQVTVITEKKVEYKGLPIDETSTDFVNILDEPPVFSDAEEETPVKETEEPEVIISLETKEETPKTTEEAQVIIVPEKKVEYKGLPIDETSTAFVDILDEPPVLPDTEEEIPLKESEEPEVTLSLETREESPKATEEIQLTLVAEEKVEYKGLPIDETSTAFVTSTTEIKTIGEQVLSKDNEIPASDPIQEKYVSSSAAEDLVLSEEPKEISVIEKKVETQDSSIDESSSAIANVLNEPPTSTSEDVLKKEPKQTVQEELIIEMRPDRSHWSWEDGYKIIKSSPLDQICEALTSQNVHDFITNERSEHLPDEPTDTNPQSTVVVSEIKLQQIPPEPVSETHLWDWENGYNNETSALLEQPSQEPVKETEVPELSSENTEADRALTCVEIDEASNEFVTVMSVEEYLRKELDGFKPVLYNLSSLLKEETVWHEQNIQKSEIQDKQLPESPPVEVSNVPKKEEQVPVASTDIIVSREPTLQEYLNIEVDNYKWNLYNMTHLLRQEHVWFEQKTRQSQVSSVDIEDNLQEPSNVKQVESITSETLTMEELIKREINSYKSTSYNLEYLLEQESLCDDAVEADTFIKQETSVENEKPTVETQVVVKPDVVTDVEIKIIREDTVKDEVPIITEKIEYKGLPIDETSTVFVDVLDEPAVFSDEKEIPVKEPEAVVFQETKEETPQIAKETQVTPITEKKVEYKGLPIDETSTAFV</sequence>
<feature type="compositionally biased region" description="Basic and acidic residues" evidence="1">
    <location>
        <begin position="162"/>
        <end position="171"/>
    </location>
</feature>
<feature type="non-terminal residue" evidence="2">
    <location>
        <position position="745"/>
    </location>
</feature>
<feature type="region of interest" description="Disordered" evidence="1">
    <location>
        <begin position="1"/>
        <end position="21"/>
    </location>
</feature>
<reference evidence="2" key="1">
    <citation type="submission" date="2020-08" db="EMBL/GenBank/DDBJ databases">
        <title>Genome sequencing and assembly of the red palm weevil Rhynchophorus ferrugineus.</title>
        <authorList>
            <person name="Dias G.B."/>
            <person name="Bergman C.M."/>
            <person name="Manee M."/>
        </authorList>
    </citation>
    <scope>NUCLEOTIDE SEQUENCE</scope>
    <source>
        <strain evidence="2">AA-2017</strain>
        <tissue evidence="2">Whole larva</tissue>
    </source>
</reference>
<evidence type="ECO:0000256" key="1">
    <source>
        <dbReference type="SAM" id="MobiDB-lite"/>
    </source>
</evidence>
<protein>
    <submittedName>
        <fullName evidence="2">Uncharacterized protein</fullName>
    </submittedName>
</protein>
<evidence type="ECO:0000313" key="2">
    <source>
        <dbReference type="EMBL" id="KAF7264411.1"/>
    </source>
</evidence>
<feature type="non-terminal residue" evidence="2">
    <location>
        <position position="1"/>
    </location>
</feature>
<dbReference type="AlphaFoldDB" id="A0A834HRB9"/>
<feature type="compositionally biased region" description="Basic and acidic residues" evidence="1">
    <location>
        <begin position="94"/>
        <end position="104"/>
    </location>
</feature>
<organism evidence="2 3">
    <name type="scientific">Rhynchophorus ferrugineus</name>
    <name type="common">Red palm weevil</name>
    <name type="synonym">Curculio ferrugineus</name>
    <dbReference type="NCBI Taxonomy" id="354439"/>
    <lineage>
        <taxon>Eukaryota</taxon>
        <taxon>Metazoa</taxon>
        <taxon>Ecdysozoa</taxon>
        <taxon>Arthropoda</taxon>
        <taxon>Hexapoda</taxon>
        <taxon>Insecta</taxon>
        <taxon>Pterygota</taxon>
        <taxon>Neoptera</taxon>
        <taxon>Endopterygota</taxon>
        <taxon>Coleoptera</taxon>
        <taxon>Polyphaga</taxon>
        <taxon>Cucujiformia</taxon>
        <taxon>Curculionidae</taxon>
        <taxon>Dryophthorinae</taxon>
        <taxon>Rhynchophorus</taxon>
    </lineage>
</organism>
<evidence type="ECO:0000313" key="3">
    <source>
        <dbReference type="Proteomes" id="UP000625711"/>
    </source>
</evidence>
<keyword evidence="3" id="KW-1185">Reference proteome</keyword>